<proteinExistence type="predicted"/>
<reference evidence="2 3" key="1">
    <citation type="submission" date="2015-12" db="EMBL/GenBank/DDBJ databases">
        <authorList>
            <person name="Shamseldin A."/>
            <person name="Moawad H."/>
            <person name="Abd El-Rahim W.M."/>
            <person name="Sadowsky M.J."/>
        </authorList>
    </citation>
    <scope>NUCLEOTIDE SEQUENCE [LARGE SCALE GENOMIC DNA]</scope>
    <source>
        <strain evidence="2 3">Ar51</strain>
    </source>
</reference>
<dbReference type="KEGG" id="psul:AU252_00720"/>
<dbReference type="EMBL" id="CP013747">
    <property type="protein sequence ID" value="ALV39867.1"/>
    <property type="molecule type" value="Genomic_DNA"/>
</dbReference>
<sequence>MRVMRHSLGMHILEAQTDGAHLGHGGGRGGRDGTEGNTIPERVSDLLVPAYQDGSDGRDGLGKCLAVPLQGLFDIAPGWMQGFFRLGCITPILVSATGTCAGNGKAWPVEARRVM</sequence>
<feature type="region of interest" description="Disordered" evidence="1">
    <location>
        <begin position="19"/>
        <end position="39"/>
    </location>
</feature>
<dbReference type="Proteomes" id="UP000065151">
    <property type="component" value="Chromosome"/>
</dbReference>
<dbReference type="AlphaFoldDB" id="A0A0U3QEC8"/>
<evidence type="ECO:0000313" key="3">
    <source>
        <dbReference type="Proteomes" id="UP000065151"/>
    </source>
</evidence>
<name>A0A0U3QEC8_9MICC</name>
<protein>
    <submittedName>
        <fullName evidence="2">Uncharacterized protein</fullName>
    </submittedName>
</protein>
<accession>A0A0U3QEC8</accession>
<evidence type="ECO:0000256" key="1">
    <source>
        <dbReference type="SAM" id="MobiDB-lite"/>
    </source>
</evidence>
<gene>
    <name evidence="2" type="ORF">AU252_00720</name>
</gene>
<organism evidence="2">
    <name type="scientific">Pseudarthrobacter sulfonivorans</name>
    <dbReference type="NCBI Taxonomy" id="121292"/>
    <lineage>
        <taxon>Bacteria</taxon>
        <taxon>Bacillati</taxon>
        <taxon>Actinomycetota</taxon>
        <taxon>Actinomycetes</taxon>
        <taxon>Micrococcales</taxon>
        <taxon>Micrococcaceae</taxon>
        <taxon>Pseudarthrobacter</taxon>
    </lineage>
</organism>
<evidence type="ECO:0000313" key="2">
    <source>
        <dbReference type="EMBL" id="ALV39867.1"/>
    </source>
</evidence>